<comment type="caution">
    <text evidence="1">The sequence shown here is derived from an EMBL/GenBank/DDBJ whole genome shotgun (WGS) entry which is preliminary data.</text>
</comment>
<gene>
    <name evidence="1" type="ORF">GCM10010124_12960</name>
</gene>
<evidence type="ECO:0000313" key="1">
    <source>
        <dbReference type="EMBL" id="GGK21879.1"/>
    </source>
</evidence>
<proteinExistence type="predicted"/>
<protein>
    <recommendedName>
        <fullName evidence="3">Septum formation initiator</fullName>
    </recommendedName>
</protein>
<evidence type="ECO:0008006" key="3">
    <source>
        <dbReference type="Google" id="ProtNLM"/>
    </source>
</evidence>
<name>A0A8J3BIF8_9ACTN</name>
<dbReference type="EMBL" id="BMQC01000003">
    <property type="protein sequence ID" value="GGK21879.1"/>
    <property type="molecule type" value="Genomic_DNA"/>
</dbReference>
<dbReference type="Proteomes" id="UP000662200">
    <property type="component" value="Unassembled WGS sequence"/>
</dbReference>
<evidence type="ECO:0000313" key="2">
    <source>
        <dbReference type="Proteomes" id="UP000662200"/>
    </source>
</evidence>
<dbReference type="RefSeq" id="WP_189113264.1">
    <property type="nucleotide sequence ID" value="NZ_BMQC01000003.1"/>
</dbReference>
<keyword evidence="2" id="KW-1185">Reference proteome</keyword>
<dbReference type="AlphaFoldDB" id="A0A8J3BIF8"/>
<organism evidence="1 2">
    <name type="scientific">Pilimelia terevasa</name>
    <dbReference type="NCBI Taxonomy" id="53372"/>
    <lineage>
        <taxon>Bacteria</taxon>
        <taxon>Bacillati</taxon>
        <taxon>Actinomycetota</taxon>
        <taxon>Actinomycetes</taxon>
        <taxon>Micromonosporales</taxon>
        <taxon>Micromonosporaceae</taxon>
        <taxon>Pilimelia</taxon>
    </lineage>
</organism>
<reference evidence="1" key="2">
    <citation type="submission" date="2020-09" db="EMBL/GenBank/DDBJ databases">
        <authorList>
            <person name="Sun Q."/>
            <person name="Ohkuma M."/>
        </authorList>
    </citation>
    <scope>NUCLEOTIDE SEQUENCE</scope>
    <source>
        <strain evidence="1">JCM 3091</strain>
    </source>
</reference>
<reference evidence="1" key="1">
    <citation type="journal article" date="2014" name="Int. J. Syst. Evol. Microbiol.">
        <title>Complete genome sequence of Corynebacterium casei LMG S-19264T (=DSM 44701T), isolated from a smear-ripened cheese.</title>
        <authorList>
            <consortium name="US DOE Joint Genome Institute (JGI-PGF)"/>
            <person name="Walter F."/>
            <person name="Albersmeier A."/>
            <person name="Kalinowski J."/>
            <person name="Ruckert C."/>
        </authorList>
    </citation>
    <scope>NUCLEOTIDE SEQUENCE</scope>
    <source>
        <strain evidence="1">JCM 3091</strain>
    </source>
</reference>
<sequence length="135" mass="13804">MSTRTLRRGGAWLLAAGLAAATVLVLVTLGRGLGGGDQTLTADQAARELAAAPPTVPPGPPREAVGRPAVVRARGGTVTGACAGGRAVLVSWTPAQGYAVDEVERDEAKVRFEGPGGRSEVRLRCVGGVIRPELR</sequence>
<accession>A0A8J3BIF8</accession>